<dbReference type="Pfam" id="PF02321">
    <property type="entry name" value="OEP"/>
    <property type="match status" value="2"/>
</dbReference>
<keyword evidence="2" id="KW-0813">Transport</keyword>
<keyword evidence="4" id="KW-1185">Reference proteome</keyword>
<keyword evidence="2" id="KW-0204">Cytolysis</keyword>
<evidence type="ECO:0000313" key="3">
    <source>
        <dbReference type="EMBL" id="SEQ69771.1"/>
    </source>
</evidence>
<evidence type="ECO:0000256" key="1">
    <source>
        <dbReference type="ARBA" id="ARBA00007613"/>
    </source>
</evidence>
<dbReference type="InterPro" id="IPR028351">
    <property type="entry name" value="CyaE"/>
</dbReference>
<dbReference type="SUPFAM" id="SSF56954">
    <property type="entry name" value="Outer membrane efflux proteins (OEP)"/>
    <property type="match status" value="1"/>
</dbReference>
<sequence length="463" mass="48317">MRPHDAIVRAISKTQHGQASVNLSWSRRLAGLCFLLCAAAPAAEPPPAHPLSLAELTALALRNNPQTRAAWASLAQSQAAEKIAAAGYWPTVNASFSAQRLRSLAAQGNSVAAQTRLSPSLSLSWLLFDFGSRGGSADQAAANVLVAQYGLNQSLQDLALSVESGYYSLLGQRALSQAHQQSLDEAQANLDAAQTKHKAGLATVADVYQAQAALAAAQLSLQQSQGNARIAQGALAVAAGYAPDTLLQLTDWQADATQARLPATTLEQLLTQARGARSELLAAQASEQAAAAAVRIARGDALPKLNLSGSAGQTRILDVGTSRQYSAAATLSVPLFAGGALHAAIAQARAAQDLAQANRETVLRSVEQAVWSAWQNMQTAYSGLASSRLQEQAAQRAAEAIRARYQNGLSSMLDLLSSEATLAQARVTRIQAALDWYTALATLAHNAGGLRLPDEATAPGVTP</sequence>
<dbReference type="GO" id="GO:0009279">
    <property type="term" value="C:cell outer membrane"/>
    <property type="evidence" value="ECO:0007669"/>
    <property type="project" value="UniProtKB-SubCell"/>
</dbReference>
<evidence type="ECO:0000256" key="2">
    <source>
        <dbReference type="PIRNR" id="PIRNR001892"/>
    </source>
</evidence>
<dbReference type="Gene3D" id="1.20.1600.10">
    <property type="entry name" value="Outer membrane efflux proteins (OEP)"/>
    <property type="match status" value="1"/>
</dbReference>
<dbReference type="InterPro" id="IPR010131">
    <property type="entry name" value="MdtP/NodT-like"/>
</dbReference>
<name>A0A1H9I524_9GAMM</name>
<organism evidence="3 4">
    <name type="scientific">Solimonas aquatica</name>
    <dbReference type="NCBI Taxonomy" id="489703"/>
    <lineage>
        <taxon>Bacteria</taxon>
        <taxon>Pseudomonadati</taxon>
        <taxon>Pseudomonadota</taxon>
        <taxon>Gammaproteobacteria</taxon>
        <taxon>Nevskiales</taxon>
        <taxon>Nevskiaceae</taxon>
        <taxon>Solimonas</taxon>
    </lineage>
</organism>
<protein>
    <recommendedName>
        <fullName evidence="2">Protein CyaE</fullName>
    </recommendedName>
</protein>
<dbReference type="InterPro" id="IPR003423">
    <property type="entry name" value="OMP_efflux"/>
</dbReference>
<gene>
    <name evidence="3" type="ORF">SAMN04488038_109186</name>
</gene>
<dbReference type="AlphaFoldDB" id="A0A1H9I524"/>
<dbReference type="GO" id="GO:0031640">
    <property type="term" value="P:killing of cells of another organism"/>
    <property type="evidence" value="ECO:0007669"/>
    <property type="project" value="UniProtKB-KW"/>
</dbReference>
<dbReference type="GO" id="GO:0015562">
    <property type="term" value="F:efflux transmembrane transporter activity"/>
    <property type="evidence" value="ECO:0007669"/>
    <property type="project" value="InterPro"/>
</dbReference>
<proteinExistence type="inferred from homology"/>
<comment type="similarity">
    <text evidence="1 2">Belongs to the outer membrane factor (OMF) (TC 1.B.17) family.</text>
</comment>
<keyword evidence="2" id="KW-0472">Membrane</keyword>
<comment type="subcellular location">
    <subcellularLocation>
        <location evidence="2">Cell outer membrane</location>
        <topology evidence="2">Peripheral membrane protein</topology>
    </subcellularLocation>
</comment>
<dbReference type="PANTHER" id="PTHR30203">
    <property type="entry name" value="OUTER MEMBRANE CATION EFFLUX PROTEIN"/>
    <property type="match status" value="1"/>
</dbReference>
<dbReference type="Proteomes" id="UP000199233">
    <property type="component" value="Unassembled WGS sequence"/>
</dbReference>
<reference evidence="4" key="1">
    <citation type="submission" date="2016-10" db="EMBL/GenBank/DDBJ databases">
        <authorList>
            <person name="Varghese N."/>
            <person name="Submissions S."/>
        </authorList>
    </citation>
    <scope>NUCLEOTIDE SEQUENCE [LARGE SCALE GENOMIC DNA]</scope>
    <source>
        <strain evidence="4">DSM 25927</strain>
    </source>
</reference>
<dbReference type="OrthoDB" id="5296315at2"/>
<dbReference type="STRING" id="489703.SAMN04488038_109186"/>
<evidence type="ECO:0000313" key="4">
    <source>
        <dbReference type="Proteomes" id="UP000199233"/>
    </source>
</evidence>
<keyword evidence="2" id="KW-0998">Cell outer membrane</keyword>
<dbReference type="PIRSF" id="PIRSF001892">
    <property type="entry name" value="CyaE"/>
    <property type="match status" value="1"/>
</dbReference>
<accession>A0A1H9I524</accession>
<dbReference type="EMBL" id="FOFS01000009">
    <property type="protein sequence ID" value="SEQ69771.1"/>
    <property type="molecule type" value="Genomic_DNA"/>
</dbReference>
<comment type="function">
    <text evidence="2">CyaE is necessary for transport of calmodulin-sensitive adenylate cyclase-hemolysin (cyclolysin).</text>
</comment>
<keyword evidence="2" id="KW-0354">Hemolysis</keyword>
<dbReference type="PANTHER" id="PTHR30203:SF29">
    <property type="entry name" value="PROTEIN CYAE"/>
    <property type="match status" value="1"/>
</dbReference>